<dbReference type="Proteomes" id="UP000234328">
    <property type="component" value="Unassembled WGS sequence"/>
</dbReference>
<accession>A0A2N4UKE2</accession>
<dbReference type="AlphaFoldDB" id="A0A2N4UKE2"/>
<organism evidence="1 2">
    <name type="scientific">Pollutimonas nitritireducens</name>
    <dbReference type="NCBI Taxonomy" id="2045209"/>
    <lineage>
        <taxon>Bacteria</taxon>
        <taxon>Pseudomonadati</taxon>
        <taxon>Pseudomonadota</taxon>
        <taxon>Betaproteobacteria</taxon>
        <taxon>Burkholderiales</taxon>
        <taxon>Alcaligenaceae</taxon>
        <taxon>Pollutimonas</taxon>
    </lineage>
</organism>
<evidence type="ECO:0000313" key="2">
    <source>
        <dbReference type="Proteomes" id="UP000234328"/>
    </source>
</evidence>
<dbReference type="InterPro" id="IPR010836">
    <property type="entry name" value="SapC"/>
</dbReference>
<dbReference type="EMBL" id="PDNV01000001">
    <property type="protein sequence ID" value="PLC55493.1"/>
    <property type="molecule type" value="Genomic_DNA"/>
</dbReference>
<dbReference type="RefSeq" id="WP_102067974.1">
    <property type="nucleotide sequence ID" value="NZ_PDNV01000001.1"/>
</dbReference>
<reference evidence="1 2" key="1">
    <citation type="submission" date="2017-10" db="EMBL/GenBank/DDBJ databases">
        <title>Two draft genome sequences of Pusillimonas sp. strains isolated from a nitrate- and radionuclide-contaminated groundwater in Russia.</title>
        <authorList>
            <person name="Grouzdev D.S."/>
            <person name="Tourova T.P."/>
            <person name="Goeva M.A."/>
            <person name="Babich T.L."/>
            <person name="Sokolova D.S."/>
            <person name="Abdullin R."/>
            <person name="Poltaraus A.B."/>
            <person name="Toshchakov S.V."/>
            <person name="Nazina T.N."/>
        </authorList>
    </citation>
    <scope>NUCLEOTIDE SEQUENCE [LARGE SCALE GENOMIC DNA]</scope>
    <source>
        <strain evidence="1 2">JR1/69-2-13</strain>
    </source>
</reference>
<gene>
    <name evidence="1" type="ORF">CR155_00065</name>
</gene>
<dbReference type="OrthoDB" id="9806524at2"/>
<name>A0A2N4UKE2_9BURK</name>
<proteinExistence type="predicted"/>
<protein>
    <submittedName>
        <fullName evidence="1">Peptidase</fullName>
    </submittedName>
</protein>
<keyword evidence="2" id="KW-1185">Reference proteome</keyword>
<comment type="caution">
    <text evidence="1">The sequence shown here is derived from an EMBL/GenBank/DDBJ whole genome shotgun (WGS) entry which is preliminary data.</text>
</comment>
<evidence type="ECO:0000313" key="1">
    <source>
        <dbReference type="EMBL" id="PLC55493.1"/>
    </source>
</evidence>
<sequence length="262" mass="28729">MPALQPISRENHAGKRWQRYTSYSFAAGDAVAQLVAQELPKAAMVMPVGFIKVDDRFVPVAVQGLQPGQNLYVAPDGRWLSQYVPAAYRGYPFTLANTPEGQQVMCIIEDSGLLSDTRGEPFFDDDGEPAQSLKDVLGFLSQVSENRKDTQRICAILQLHGLIQPWSIKRQNVAGENTIEGLYCIEETALNQLPAQAFEEVRQAGALPLIYSQLLSMQHLQKLGQLAQAHATPQTALAQTATGDLDLEFLNDSGIISFGGLR</sequence>
<dbReference type="Pfam" id="PF07277">
    <property type="entry name" value="SapC"/>
    <property type="match status" value="1"/>
</dbReference>